<dbReference type="InterPro" id="IPR005321">
    <property type="entry name" value="Peptidase_S58_DmpA"/>
</dbReference>
<keyword evidence="2" id="KW-0378">Hydrolase</keyword>
<comment type="similarity">
    <text evidence="1">Belongs to the peptidase S58 family.</text>
</comment>
<dbReference type="CDD" id="cd02253">
    <property type="entry name" value="DmpA"/>
    <property type="match status" value="1"/>
</dbReference>
<dbReference type="Proteomes" id="UP000537592">
    <property type="component" value="Unassembled WGS sequence"/>
</dbReference>
<keyword evidence="2" id="KW-0031">Aminopeptidase</keyword>
<dbReference type="InterPro" id="IPR016117">
    <property type="entry name" value="ArgJ-like_dom_sf"/>
</dbReference>
<proteinExistence type="inferred from homology"/>
<sequence>MPAEQPIRKRARELGLPLKGKPGPLNAITDVPGLSVGLTTLISGEGEHAIRTGVTAILPRPAADLLHPCWAGTFSMNGNGELSGCHWIQESGWFNGPVVITNSCSFGIAHHAVARWMIREFPKKMGETQWPLPVVGETFDGWLNDIAGQHVTEAHVLHALDNATTGPVPEGNVGGGTGMISYEFKGGTGTASRIIETRAGDFTLGVLVQANHGLRPWLEVCGFRVGDQITEDRVFDTERGSIIVILATDAPLTPTQLNRIAKRIGLGMGRAGTPSGNNSGDIFLAFSTANDPGEPPTAPEIGMRALGDEEMDAVFLATVTCVDEAILNAICRAETMTGRRGRVVRAIDPERLRALIAPAGEA</sequence>
<dbReference type="RefSeq" id="WP_183753108.1">
    <property type="nucleotide sequence ID" value="NZ_JACICC010000005.1"/>
</dbReference>
<organism evidence="2 3">
    <name type="scientific">Pseudochelatococcus contaminans</name>
    <dbReference type="NCBI Taxonomy" id="1538103"/>
    <lineage>
        <taxon>Bacteria</taxon>
        <taxon>Pseudomonadati</taxon>
        <taxon>Pseudomonadota</taxon>
        <taxon>Alphaproteobacteria</taxon>
        <taxon>Hyphomicrobiales</taxon>
        <taxon>Chelatococcaceae</taxon>
        <taxon>Pseudochelatococcus</taxon>
    </lineage>
</organism>
<accession>A0A7W5Z685</accession>
<gene>
    <name evidence="2" type="ORF">FHS81_002337</name>
</gene>
<evidence type="ECO:0000256" key="1">
    <source>
        <dbReference type="ARBA" id="ARBA00007068"/>
    </source>
</evidence>
<comment type="caution">
    <text evidence="2">The sequence shown here is derived from an EMBL/GenBank/DDBJ whole genome shotgun (WGS) entry which is preliminary data.</text>
</comment>
<dbReference type="Pfam" id="PF03576">
    <property type="entry name" value="Peptidase_S58"/>
    <property type="match status" value="1"/>
</dbReference>
<dbReference type="PANTHER" id="PTHR36512:SF3">
    <property type="entry name" value="BLR5678 PROTEIN"/>
    <property type="match status" value="1"/>
</dbReference>
<dbReference type="AlphaFoldDB" id="A0A7W5Z685"/>
<dbReference type="Gene3D" id="3.60.70.12">
    <property type="entry name" value="L-amino peptidase D-ALA esterase/amidase"/>
    <property type="match status" value="1"/>
</dbReference>
<dbReference type="SUPFAM" id="SSF56266">
    <property type="entry name" value="DmpA/ArgJ-like"/>
    <property type="match status" value="1"/>
</dbReference>
<evidence type="ECO:0000313" key="3">
    <source>
        <dbReference type="Proteomes" id="UP000537592"/>
    </source>
</evidence>
<reference evidence="2 3" key="1">
    <citation type="submission" date="2020-08" db="EMBL/GenBank/DDBJ databases">
        <title>Genomic Encyclopedia of Type Strains, Phase IV (KMG-IV): sequencing the most valuable type-strain genomes for metagenomic binning, comparative biology and taxonomic classification.</title>
        <authorList>
            <person name="Goeker M."/>
        </authorList>
    </citation>
    <scope>NUCLEOTIDE SEQUENCE [LARGE SCALE GENOMIC DNA]</scope>
    <source>
        <strain evidence="2 3">DSM 28760</strain>
    </source>
</reference>
<dbReference type="GO" id="GO:0004177">
    <property type="term" value="F:aminopeptidase activity"/>
    <property type="evidence" value="ECO:0007669"/>
    <property type="project" value="UniProtKB-KW"/>
</dbReference>
<dbReference type="PANTHER" id="PTHR36512">
    <property type="entry name" value="D-AMINOPEPTIDASE"/>
    <property type="match status" value="1"/>
</dbReference>
<dbReference type="EMBL" id="JACICC010000005">
    <property type="protein sequence ID" value="MBB3810241.1"/>
    <property type="molecule type" value="Genomic_DNA"/>
</dbReference>
<keyword evidence="3" id="KW-1185">Reference proteome</keyword>
<evidence type="ECO:0000313" key="2">
    <source>
        <dbReference type="EMBL" id="MBB3810241.1"/>
    </source>
</evidence>
<keyword evidence="2" id="KW-0645">Protease</keyword>
<name>A0A7W5Z685_9HYPH</name>
<protein>
    <submittedName>
        <fullName evidence="2">L-aminopeptidase/D-esterase-like protein</fullName>
    </submittedName>
</protein>